<dbReference type="EMBL" id="AXCP01007513">
    <property type="status" value="NOT_ANNOTATED_CDS"/>
    <property type="molecule type" value="Genomic_DNA"/>
</dbReference>
<dbReference type="GO" id="GO:0071818">
    <property type="term" value="C:BAT3 complex"/>
    <property type="evidence" value="ECO:0007669"/>
    <property type="project" value="TreeGrafter"/>
</dbReference>
<dbReference type="Gene3D" id="1.25.40.10">
    <property type="entry name" value="Tetratricopeptide repeat domain"/>
    <property type="match status" value="1"/>
</dbReference>
<keyword evidence="4" id="KW-0963">Cytoplasm</keyword>
<dbReference type="InterPro" id="IPR011990">
    <property type="entry name" value="TPR-like_helical_dom_sf"/>
</dbReference>
<evidence type="ECO:0008006" key="7">
    <source>
        <dbReference type="Google" id="ProtNLM"/>
    </source>
</evidence>
<dbReference type="Proteomes" id="UP000075880">
    <property type="component" value="Unassembled WGS sequence"/>
</dbReference>
<dbReference type="STRING" id="41427.A0A182JIF0"/>
<accession>A0A182JIF0</accession>
<evidence type="ECO:0000313" key="5">
    <source>
        <dbReference type="EnsemblMetazoa" id="AATE018670-PA.1"/>
    </source>
</evidence>
<dbReference type="Pfam" id="PF04190">
    <property type="entry name" value="GET4"/>
    <property type="match status" value="1"/>
</dbReference>
<dbReference type="PANTHER" id="PTHR12875:SF0">
    <property type="entry name" value="GOLGI TO ER TRAFFIC PROTEIN 4 HOMOLOG"/>
    <property type="match status" value="1"/>
</dbReference>
<dbReference type="EnsemblMetazoa" id="AATE018670-RA">
    <property type="protein sequence ID" value="AATE018670-PA.1"/>
    <property type="gene ID" value="AATE018670"/>
</dbReference>
<reference evidence="6" key="1">
    <citation type="submission" date="2021-09" db="EMBL/GenBank/DDBJ databases">
        <authorList>
            <consortium name="Infravec"/>
            <person name="Campbell I L."/>
            <person name="Maslen G."/>
            <person name="Yates A."/>
        </authorList>
    </citation>
    <scope>NUCLEOTIDE SEQUENCE [LARGE SCALE GENOMIC DNA]</scope>
    <source>
        <strain evidence="6">Infravec2 EBRE</strain>
    </source>
</reference>
<evidence type="ECO:0000256" key="4">
    <source>
        <dbReference type="ARBA" id="ARBA00022490"/>
    </source>
</evidence>
<evidence type="ECO:0000256" key="2">
    <source>
        <dbReference type="ARBA" id="ARBA00005351"/>
    </source>
</evidence>
<proteinExistence type="inferred from homology"/>
<reference evidence="5" key="2">
    <citation type="submission" date="2022-08" db="UniProtKB">
        <authorList>
            <consortium name="EnsemblMetazoa"/>
        </authorList>
    </citation>
    <scope>IDENTIFICATION</scope>
    <source>
        <strain evidence="5">EBRO</strain>
    </source>
</reference>
<protein>
    <recommendedName>
        <fullName evidence="7">Golgi to ER traffic protein 4</fullName>
    </recommendedName>
</protein>
<dbReference type="VEuPathDB" id="VectorBase:AATE018670"/>
<organism evidence="5">
    <name type="scientific">Anopheles atroparvus</name>
    <name type="common">European mosquito</name>
    <dbReference type="NCBI Taxonomy" id="41427"/>
    <lineage>
        <taxon>Eukaryota</taxon>
        <taxon>Metazoa</taxon>
        <taxon>Ecdysozoa</taxon>
        <taxon>Arthropoda</taxon>
        <taxon>Hexapoda</taxon>
        <taxon>Insecta</taxon>
        <taxon>Pterygota</taxon>
        <taxon>Neoptera</taxon>
        <taxon>Endopterygota</taxon>
        <taxon>Diptera</taxon>
        <taxon>Nematocera</taxon>
        <taxon>Culicoidea</taxon>
        <taxon>Culicidae</taxon>
        <taxon>Anophelinae</taxon>
        <taxon>Anopheles</taxon>
    </lineage>
</organism>
<evidence type="ECO:0000256" key="1">
    <source>
        <dbReference type="ARBA" id="ARBA00004514"/>
    </source>
</evidence>
<keyword evidence="6" id="KW-1185">Reference proteome</keyword>
<evidence type="ECO:0000256" key="3">
    <source>
        <dbReference type="ARBA" id="ARBA00022448"/>
    </source>
</evidence>
<dbReference type="PANTHER" id="PTHR12875">
    <property type="entry name" value="GOLGI TO ER TRAFFIC PROTEIN 4 HOMOLOG"/>
    <property type="match status" value="1"/>
</dbReference>
<sequence length="332" mass="37821">MTSTGESIIPVKQGASRGVSRVLGKLNSSIESKNFYEAHQMYRTLYFRYVSQGKYEELLELLYKGALTMLDNEQFSSGADLGLLIIQTLEVANTAIEDNEEWIKRLVKLIGKIKPNIIERETVMEKAIKWSGTFSKSSTGLLLMHKLMAQIMYNENNLIQARYHFALSKDGFSCAFLLIKLSQSKGFSSEVDLFVAQIVLQMLCLKDPTAATETFATYIKFHPKIATIDPPFSMPLLNFLFFLLQAIGQTNRKYIMFRTLCDLYKPSLDRDPSYEKYLRRIGAMFFGAKQQEQSRGFVFGDLLNQFFQDLDSDFGDDPVAILDDDSEHGEVD</sequence>
<evidence type="ECO:0000313" key="6">
    <source>
        <dbReference type="Proteomes" id="UP000075880"/>
    </source>
</evidence>
<comment type="similarity">
    <text evidence="2">Belongs to the GET4 family.</text>
</comment>
<keyword evidence="3" id="KW-0813">Transport</keyword>
<dbReference type="InterPro" id="IPR007317">
    <property type="entry name" value="GET4"/>
</dbReference>
<comment type="subcellular location">
    <subcellularLocation>
        <location evidence="1">Cytoplasm</location>
        <location evidence="1">Cytosol</location>
    </subcellularLocation>
</comment>
<dbReference type="EnsemblMetazoa" id="ENSAATROPT014042">
    <property type="protein sequence ID" value="ENSAATROPP012796"/>
    <property type="gene ID" value="ENSAATROPG011387"/>
</dbReference>
<dbReference type="FunFam" id="1.25.40.10:FF:000060">
    <property type="entry name" value="Golgi to ER traffic protein 4 homolog"/>
    <property type="match status" value="1"/>
</dbReference>
<dbReference type="GO" id="GO:0045048">
    <property type="term" value="P:protein insertion into ER membrane"/>
    <property type="evidence" value="ECO:0007669"/>
    <property type="project" value="InterPro"/>
</dbReference>
<dbReference type="OrthoDB" id="10252405at2759"/>
<name>A0A182JIF0_ANOAO</name>
<dbReference type="AlphaFoldDB" id="A0A182JIF0"/>